<comment type="similarity">
    <text evidence="1">Belongs to the peptidase S10 family.</text>
</comment>
<organism evidence="3 4">
    <name type="scientific">Centaurea solstitialis</name>
    <name type="common">yellow star-thistle</name>
    <dbReference type="NCBI Taxonomy" id="347529"/>
    <lineage>
        <taxon>Eukaryota</taxon>
        <taxon>Viridiplantae</taxon>
        <taxon>Streptophyta</taxon>
        <taxon>Embryophyta</taxon>
        <taxon>Tracheophyta</taxon>
        <taxon>Spermatophyta</taxon>
        <taxon>Magnoliopsida</taxon>
        <taxon>eudicotyledons</taxon>
        <taxon>Gunneridae</taxon>
        <taxon>Pentapetalae</taxon>
        <taxon>asterids</taxon>
        <taxon>campanulids</taxon>
        <taxon>Asterales</taxon>
        <taxon>Asteraceae</taxon>
        <taxon>Carduoideae</taxon>
        <taxon>Cardueae</taxon>
        <taxon>Centaureinae</taxon>
        <taxon>Centaurea</taxon>
    </lineage>
</organism>
<gene>
    <name evidence="3" type="ORF">OSB04_030953</name>
</gene>
<dbReference type="PANTHER" id="PTHR11802:SF224">
    <property type="entry name" value="SERINE CARBOXYPEPTIDASE-LIKE 7 ISOFORM X1"/>
    <property type="match status" value="1"/>
</dbReference>
<evidence type="ECO:0000256" key="2">
    <source>
        <dbReference type="SAM" id="MobiDB-lite"/>
    </source>
</evidence>
<dbReference type="GO" id="GO:0006508">
    <property type="term" value="P:proteolysis"/>
    <property type="evidence" value="ECO:0007669"/>
    <property type="project" value="InterPro"/>
</dbReference>
<evidence type="ECO:0008006" key="5">
    <source>
        <dbReference type="Google" id="ProtNLM"/>
    </source>
</evidence>
<dbReference type="Proteomes" id="UP001172457">
    <property type="component" value="Chromosome 8"/>
</dbReference>
<dbReference type="Pfam" id="PF00450">
    <property type="entry name" value="Peptidase_S10"/>
    <property type="match status" value="1"/>
</dbReference>
<evidence type="ECO:0000313" key="4">
    <source>
        <dbReference type="Proteomes" id="UP001172457"/>
    </source>
</evidence>
<dbReference type="GO" id="GO:0004185">
    <property type="term" value="F:serine-type carboxypeptidase activity"/>
    <property type="evidence" value="ECO:0007669"/>
    <property type="project" value="InterPro"/>
</dbReference>
<accession>A0AA38W4A5</accession>
<protein>
    <recommendedName>
        <fullName evidence="5">Serine carboxypeptidase</fullName>
    </recommendedName>
</protein>
<dbReference type="EMBL" id="JARYMX010000008">
    <property type="protein sequence ID" value="KAJ9538220.1"/>
    <property type="molecule type" value="Genomic_DNA"/>
</dbReference>
<dbReference type="SUPFAM" id="SSF53474">
    <property type="entry name" value="alpha/beta-Hydrolases"/>
    <property type="match status" value="1"/>
</dbReference>
<dbReference type="InterPro" id="IPR029058">
    <property type="entry name" value="AB_hydrolase_fold"/>
</dbReference>
<feature type="region of interest" description="Disordered" evidence="2">
    <location>
        <begin position="23"/>
        <end position="47"/>
    </location>
</feature>
<dbReference type="Gene3D" id="3.40.50.1820">
    <property type="entry name" value="alpha/beta hydrolase"/>
    <property type="match status" value="1"/>
</dbReference>
<evidence type="ECO:0000313" key="3">
    <source>
        <dbReference type="EMBL" id="KAJ9538220.1"/>
    </source>
</evidence>
<dbReference type="AlphaFoldDB" id="A0AA38W4A5"/>
<comment type="caution">
    <text evidence="3">The sequence shown here is derived from an EMBL/GenBank/DDBJ whole genome shotgun (WGS) entry which is preliminary data.</text>
</comment>
<dbReference type="PANTHER" id="PTHR11802">
    <property type="entry name" value="SERINE PROTEASE FAMILY S10 SERINE CARBOXYPEPTIDASE"/>
    <property type="match status" value="1"/>
</dbReference>
<dbReference type="GO" id="GO:0019748">
    <property type="term" value="P:secondary metabolic process"/>
    <property type="evidence" value="ECO:0007669"/>
    <property type="project" value="TreeGrafter"/>
</dbReference>
<reference evidence="3" key="1">
    <citation type="submission" date="2023-03" db="EMBL/GenBank/DDBJ databases">
        <title>Chromosome-scale reference genome and RAD-based genetic map of yellow starthistle (Centaurea solstitialis) reveal putative structural variation and QTLs associated with invader traits.</title>
        <authorList>
            <person name="Reatini B."/>
            <person name="Cang F.A."/>
            <person name="Jiang Q."/>
            <person name="Mckibben M.T.W."/>
            <person name="Barker M.S."/>
            <person name="Rieseberg L.H."/>
            <person name="Dlugosch K.M."/>
        </authorList>
    </citation>
    <scope>NUCLEOTIDE SEQUENCE</scope>
    <source>
        <strain evidence="3">CAN-66</strain>
        <tissue evidence="3">Leaf</tissue>
    </source>
</reference>
<name>A0AA38W4A5_9ASTR</name>
<evidence type="ECO:0000256" key="1">
    <source>
        <dbReference type="ARBA" id="ARBA00009431"/>
    </source>
</evidence>
<sequence length="221" mass="25834">MRKTDAENGCGKRMWKNGCGKRVRKTDFPTRKTGAENGRGKRVRKRARKTGFPIRKTDFPTRKIRKSDSDLKNPNSGLMKDGTYIYSSTWANSRDVREALHVRKELNNIEWVRCNETLHFRFGVEPIAYIHNVWNVVGYHQRLADKNCRALVYSGDHDMVVPYISTLNWIESLNLSVKKDWKPWFVNEQVAGYTMEFLKNEYNLTYATVKARDLSLKLLLI</sequence>
<dbReference type="InterPro" id="IPR001563">
    <property type="entry name" value="Peptidase_S10"/>
</dbReference>
<dbReference type="GO" id="GO:0016747">
    <property type="term" value="F:acyltransferase activity, transferring groups other than amino-acyl groups"/>
    <property type="evidence" value="ECO:0007669"/>
    <property type="project" value="TreeGrafter"/>
</dbReference>
<proteinExistence type="inferred from homology"/>
<feature type="compositionally biased region" description="Basic and acidic residues" evidence="2">
    <location>
        <begin position="25"/>
        <end position="34"/>
    </location>
</feature>
<keyword evidence="4" id="KW-1185">Reference proteome</keyword>